<evidence type="ECO:0000256" key="7">
    <source>
        <dbReference type="SAM" id="Phobius"/>
    </source>
</evidence>
<keyword evidence="5" id="KW-0863">Zinc-finger</keyword>
<evidence type="ECO:0000259" key="9">
    <source>
        <dbReference type="PROSITE" id="PS50089"/>
    </source>
</evidence>
<keyword evidence="3 7" id="KW-1133">Transmembrane helix</keyword>
<evidence type="ECO:0000256" key="1">
    <source>
        <dbReference type="ARBA" id="ARBA00004370"/>
    </source>
</evidence>
<dbReference type="PROSITE" id="PS50089">
    <property type="entry name" value="ZF_RING_2"/>
    <property type="match status" value="1"/>
</dbReference>
<evidence type="ECO:0000256" key="4">
    <source>
        <dbReference type="ARBA" id="ARBA00023136"/>
    </source>
</evidence>
<comment type="subcellular location">
    <subcellularLocation>
        <location evidence="1">Membrane</location>
    </subcellularLocation>
</comment>
<dbReference type="GO" id="GO:0016020">
    <property type="term" value="C:membrane"/>
    <property type="evidence" value="ECO:0007669"/>
    <property type="project" value="UniProtKB-SubCell"/>
</dbReference>
<dbReference type="AlphaFoldDB" id="A0A9W8BCL0"/>
<feature type="compositionally biased region" description="Polar residues" evidence="6">
    <location>
        <begin position="290"/>
        <end position="300"/>
    </location>
</feature>
<dbReference type="EMBL" id="JANBQF010000167">
    <property type="protein sequence ID" value="KAJ2004235.1"/>
    <property type="molecule type" value="Genomic_DNA"/>
</dbReference>
<dbReference type="SUPFAM" id="SSF57850">
    <property type="entry name" value="RING/U-box"/>
    <property type="match status" value="1"/>
</dbReference>
<feature type="region of interest" description="Disordered" evidence="6">
    <location>
        <begin position="550"/>
        <end position="579"/>
    </location>
</feature>
<keyword evidence="11" id="KW-1185">Reference proteome</keyword>
<feature type="signal peptide" evidence="8">
    <location>
        <begin position="1"/>
        <end position="20"/>
    </location>
</feature>
<evidence type="ECO:0000256" key="8">
    <source>
        <dbReference type="SAM" id="SignalP"/>
    </source>
</evidence>
<dbReference type="GO" id="GO:0061630">
    <property type="term" value="F:ubiquitin protein ligase activity"/>
    <property type="evidence" value="ECO:0007669"/>
    <property type="project" value="TreeGrafter"/>
</dbReference>
<dbReference type="Gene3D" id="3.30.40.10">
    <property type="entry name" value="Zinc/RING finger domain, C3HC4 (zinc finger)"/>
    <property type="match status" value="1"/>
</dbReference>
<feature type="region of interest" description="Disordered" evidence="6">
    <location>
        <begin position="280"/>
        <end position="303"/>
    </location>
</feature>
<dbReference type="InterPro" id="IPR001841">
    <property type="entry name" value="Znf_RING"/>
</dbReference>
<dbReference type="Gene3D" id="3.50.30.30">
    <property type="match status" value="1"/>
</dbReference>
<comment type="caution">
    <text evidence="10">The sequence shown here is derived from an EMBL/GenBank/DDBJ whole genome shotgun (WGS) entry which is preliminary data.</text>
</comment>
<keyword evidence="5" id="KW-0862">Zinc</keyword>
<dbReference type="Proteomes" id="UP001150907">
    <property type="component" value="Unassembled WGS sequence"/>
</dbReference>
<dbReference type="InterPro" id="IPR013083">
    <property type="entry name" value="Znf_RING/FYVE/PHD"/>
</dbReference>
<dbReference type="GO" id="GO:0008270">
    <property type="term" value="F:zinc ion binding"/>
    <property type="evidence" value="ECO:0007669"/>
    <property type="project" value="UniProtKB-KW"/>
</dbReference>
<dbReference type="SMART" id="SM00184">
    <property type="entry name" value="RING"/>
    <property type="match status" value="1"/>
</dbReference>
<keyword evidence="4 7" id="KW-0472">Membrane</keyword>
<dbReference type="GO" id="GO:0005737">
    <property type="term" value="C:cytoplasm"/>
    <property type="evidence" value="ECO:0007669"/>
    <property type="project" value="TreeGrafter"/>
</dbReference>
<dbReference type="Pfam" id="PF02225">
    <property type="entry name" value="PA"/>
    <property type="match status" value="1"/>
</dbReference>
<feature type="compositionally biased region" description="Basic and acidic residues" evidence="6">
    <location>
        <begin position="552"/>
        <end position="564"/>
    </location>
</feature>
<feature type="region of interest" description="Disordered" evidence="6">
    <location>
        <begin position="470"/>
        <end position="502"/>
    </location>
</feature>
<organism evidence="10 11">
    <name type="scientific">Coemansia thaxteri</name>
    <dbReference type="NCBI Taxonomy" id="2663907"/>
    <lineage>
        <taxon>Eukaryota</taxon>
        <taxon>Fungi</taxon>
        <taxon>Fungi incertae sedis</taxon>
        <taxon>Zoopagomycota</taxon>
        <taxon>Kickxellomycotina</taxon>
        <taxon>Kickxellomycetes</taxon>
        <taxon>Kickxellales</taxon>
        <taxon>Kickxellaceae</taxon>
        <taxon>Coemansia</taxon>
    </lineage>
</organism>
<feature type="compositionally biased region" description="Polar residues" evidence="6">
    <location>
        <begin position="484"/>
        <end position="493"/>
    </location>
</feature>
<feature type="domain" description="RING-type" evidence="9">
    <location>
        <begin position="346"/>
        <end position="388"/>
    </location>
</feature>
<gene>
    <name evidence="10" type="ORF">H4R26_002638</name>
</gene>
<evidence type="ECO:0000256" key="3">
    <source>
        <dbReference type="ARBA" id="ARBA00022989"/>
    </source>
</evidence>
<feature type="transmembrane region" description="Helical" evidence="7">
    <location>
        <begin position="203"/>
        <end position="224"/>
    </location>
</feature>
<evidence type="ECO:0000313" key="10">
    <source>
        <dbReference type="EMBL" id="KAJ2004235.1"/>
    </source>
</evidence>
<dbReference type="PANTHER" id="PTHR22765">
    <property type="entry name" value="RING FINGER AND PROTEASE ASSOCIATED DOMAIN-CONTAINING"/>
    <property type="match status" value="1"/>
</dbReference>
<dbReference type="CDD" id="cd16454">
    <property type="entry name" value="RING-H2_PA-TM-RING"/>
    <property type="match status" value="1"/>
</dbReference>
<proteinExistence type="predicted"/>
<dbReference type="OrthoDB" id="8062037at2759"/>
<feature type="chain" id="PRO_5040721957" description="RING-type domain-containing protein" evidence="8">
    <location>
        <begin position="21"/>
        <end position="611"/>
    </location>
</feature>
<dbReference type="InterPro" id="IPR003137">
    <property type="entry name" value="PA_domain"/>
</dbReference>
<accession>A0A9W8BCL0</accession>
<keyword evidence="5" id="KW-0479">Metal-binding</keyword>
<keyword evidence="2 7" id="KW-0812">Transmembrane</keyword>
<evidence type="ECO:0000256" key="2">
    <source>
        <dbReference type="ARBA" id="ARBA00022692"/>
    </source>
</evidence>
<dbReference type="PANTHER" id="PTHR22765:SF416">
    <property type="entry name" value="E3 UBIQUITIN-PROTEIN LIGASE GODZILLA"/>
    <property type="match status" value="1"/>
</dbReference>
<evidence type="ECO:0000313" key="11">
    <source>
        <dbReference type="Proteomes" id="UP001150907"/>
    </source>
</evidence>
<reference evidence="10" key="1">
    <citation type="submission" date="2022-07" db="EMBL/GenBank/DDBJ databases">
        <title>Phylogenomic reconstructions and comparative analyses of Kickxellomycotina fungi.</title>
        <authorList>
            <person name="Reynolds N.K."/>
            <person name="Stajich J.E."/>
            <person name="Barry K."/>
            <person name="Grigoriev I.V."/>
            <person name="Crous P."/>
            <person name="Smith M.E."/>
        </authorList>
    </citation>
    <scope>NUCLEOTIDE SEQUENCE</scope>
    <source>
        <strain evidence="10">IMI 214461</strain>
    </source>
</reference>
<dbReference type="InterPro" id="IPR051826">
    <property type="entry name" value="E3_ubiquitin-ligase_domain"/>
</dbReference>
<evidence type="ECO:0000256" key="5">
    <source>
        <dbReference type="PROSITE-ProRule" id="PRU00175"/>
    </source>
</evidence>
<dbReference type="Pfam" id="PF13639">
    <property type="entry name" value="zf-RING_2"/>
    <property type="match status" value="1"/>
</dbReference>
<keyword evidence="8" id="KW-0732">Signal</keyword>
<evidence type="ECO:0000256" key="6">
    <source>
        <dbReference type="SAM" id="MobiDB-lite"/>
    </source>
</evidence>
<protein>
    <recommendedName>
        <fullName evidence="9">RING-type domain-containing protein</fullName>
    </recommendedName>
</protein>
<name>A0A9W8BCL0_9FUNG</name>
<dbReference type="GO" id="GO:0006511">
    <property type="term" value="P:ubiquitin-dependent protein catabolic process"/>
    <property type="evidence" value="ECO:0007669"/>
    <property type="project" value="TreeGrafter"/>
</dbReference>
<sequence>MKLAAKLAVAAAVISQCVHGLHLRKDLVEVENDAIVLVHATAVIDGTTSRIAHLPISPAGSVDGTKGLVYILPDLVDCRPVPRSDEYLAAAYIRIALIADDGKCPVQAKIKQAQYDGAMGALVYNTSLSASNLSTDLSRQLAKGKPVIPIVAVDRDYGETLGLEVTSLLDEAAVNENGRYRAIFASIYADEDGEHLSVWEISLISLVIILGICFCTSLAFHLSAGRRRMQQSRRNGDAGDLSKQIQTLPSCALDRLALRTVSEADVLVLSEHTTPLDAILNPSGKRRSLKSPSTIAPSAGNSSSNSSCCCLANDCEGCEKPQESVEHNDSPTKAEDSILRGCIATCIVCIDDFVAGSKMRILPCGHNYHIECIDPWLTTKSSLCPLCKYDTRDVLTDLERSLSGPRILASQNMFGNAIDSTSLYSDTDGSSFMAESHSRISLAHMLGRLRCAAQGVATPVHALTRRLSRNRGSSAPRIADVGTSPGNSGSQAHNIGRPCENDNTIIAGTTPATHVVSVDKINVPEMTELSSNGVYHNTFVEVGKSDTYSLSADRDGAETGDDRPAAGPHTDNGTSQVGDAGQLSAMLDTSMTRISLSESVISEGDFLEYFR</sequence>